<feature type="transmembrane region" description="Helical" evidence="1">
    <location>
        <begin position="112"/>
        <end position="135"/>
    </location>
</feature>
<sequence>MRNERLLIMLETAIMATLAYALSFIQFGGFWAQGGSISLVMIPIVLLSFRRGVKAGLTAGLIVGLLKLMIGGYIVHPVQVLLDYPLPYAVIGLSGLFAASGGASKMATMTRAVLGITLAASLQFLCHFGSGVIWFGSFAPEGMPVAWYSFLYNVSYLVPEILINSTIILLLLSSRTSLLTPHSFSR</sequence>
<protein>
    <submittedName>
        <fullName evidence="2 3">Thiamine transporter</fullName>
    </submittedName>
</protein>
<dbReference type="InterPro" id="IPR012651">
    <property type="entry name" value="Thia_Transptr_ThiT"/>
</dbReference>
<dbReference type="GeneID" id="42306210"/>
<dbReference type="OrthoDB" id="9795813at2"/>
<organism evidence="2 4">
    <name type="scientific">Aneurinibacillus migulanus</name>
    <name type="common">Bacillus migulanus</name>
    <dbReference type="NCBI Taxonomy" id="47500"/>
    <lineage>
        <taxon>Bacteria</taxon>
        <taxon>Bacillati</taxon>
        <taxon>Bacillota</taxon>
        <taxon>Bacilli</taxon>
        <taxon>Bacillales</taxon>
        <taxon>Paenibacillaceae</taxon>
        <taxon>Aneurinibacillus group</taxon>
        <taxon>Aneurinibacillus</taxon>
    </lineage>
</organism>
<reference evidence="2 4" key="1">
    <citation type="submission" date="2015-07" db="EMBL/GenBank/DDBJ databases">
        <title>Fjat-14205 dsm 2895.</title>
        <authorList>
            <person name="Liu B."/>
            <person name="Wang J."/>
            <person name="Zhu Y."/>
            <person name="Liu G."/>
            <person name="Chen Q."/>
            <person name="Chen Z."/>
            <person name="Lan J."/>
            <person name="Che J."/>
            <person name="Ge C."/>
            <person name="Shi H."/>
            <person name="Pan Z."/>
            <person name="Liu X."/>
        </authorList>
    </citation>
    <scope>NUCLEOTIDE SEQUENCE [LARGE SCALE GENOMIC DNA]</scope>
    <source>
        <strain evidence="2 4">DSM 2895</strain>
    </source>
</reference>
<reference evidence="3 5" key="2">
    <citation type="submission" date="2016-10" db="EMBL/GenBank/DDBJ databases">
        <authorList>
            <person name="de Groot N.N."/>
        </authorList>
    </citation>
    <scope>NUCLEOTIDE SEQUENCE [LARGE SCALE GENOMIC DNA]</scope>
    <source>
        <strain evidence="3 5">DSM 2895</strain>
    </source>
</reference>
<keyword evidence="4" id="KW-1185">Reference proteome</keyword>
<name>A0A0D1XWV2_ANEMI</name>
<dbReference type="Pfam" id="PF09515">
    <property type="entry name" value="Thia_YuaJ"/>
    <property type="match status" value="1"/>
</dbReference>
<accession>A0A0D1XWV2</accession>
<dbReference type="Proteomes" id="UP000182836">
    <property type="component" value="Unassembled WGS sequence"/>
</dbReference>
<dbReference type="RefSeq" id="WP_043064044.1">
    <property type="nucleotide sequence ID" value="NZ_BJOA01000010.1"/>
</dbReference>
<evidence type="ECO:0000313" key="5">
    <source>
        <dbReference type="Proteomes" id="UP000182836"/>
    </source>
</evidence>
<dbReference type="NCBIfam" id="TIGR02357">
    <property type="entry name" value="ECF_ThiT_YuaJ"/>
    <property type="match status" value="1"/>
</dbReference>
<dbReference type="EMBL" id="FNED01000002">
    <property type="protein sequence ID" value="SDI23405.1"/>
    <property type="molecule type" value="Genomic_DNA"/>
</dbReference>
<keyword evidence="1" id="KW-1133">Transmembrane helix</keyword>
<dbReference type="AlphaFoldDB" id="A0A0D1XWV2"/>
<dbReference type="GO" id="GO:0015234">
    <property type="term" value="F:thiamine transmembrane transporter activity"/>
    <property type="evidence" value="ECO:0007669"/>
    <property type="project" value="InterPro"/>
</dbReference>
<feature type="transmembrane region" description="Helical" evidence="1">
    <location>
        <begin position="7"/>
        <end position="25"/>
    </location>
</feature>
<dbReference type="Gene3D" id="1.10.1760.20">
    <property type="match status" value="1"/>
</dbReference>
<dbReference type="STRING" id="47500.AF333_13615"/>
<feature type="transmembrane region" description="Helical" evidence="1">
    <location>
        <begin position="147"/>
        <end position="172"/>
    </location>
</feature>
<keyword evidence="1" id="KW-0472">Membrane</keyword>
<dbReference type="Proteomes" id="UP000037269">
    <property type="component" value="Unassembled WGS sequence"/>
</dbReference>
<dbReference type="GO" id="GO:0005886">
    <property type="term" value="C:plasma membrane"/>
    <property type="evidence" value="ECO:0007669"/>
    <property type="project" value="InterPro"/>
</dbReference>
<evidence type="ECO:0000313" key="4">
    <source>
        <dbReference type="Proteomes" id="UP000037269"/>
    </source>
</evidence>
<dbReference type="PATRIC" id="fig|47500.8.peg.1495"/>
<proteinExistence type="predicted"/>
<gene>
    <name evidence="2" type="ORF">AF333_13615</name>
    <name evidence="3" type="ORF">SAMN04487909_102215</name>
</gene>
<feature type="transmembrane region" description="Helical" evidence="1">
    <location>
        <begin position="31"/>
        <end position="49"/>
    </location>
</feature>
<feature type="transmembrane region" description="Helical" evidence="1">
    <location>
        <begin position="56"/>
        <end position="75"/>
    </location>
</feature>
<evidence type="ECO:0000313" key="3">
    <source>
        <dbReference type="EMBL" id="SDI23405.1"/>
    </source>
</evidence>
<evidence type="ECO:0000256" key="1">
    <source>
        <dbReference type="SAM" id="Phobius"/>
    </source>
</evidence>
<feature type="transmembrane region" description="Helical" evidence="1">
    <location>
        <begin position="81"/>
        <end position="100"/>
    </location>
</feature>
<evidence type="ECO:0000313" key="2">
    <source>
        <dbReference type="EMBL" id="KON96360.1"/>
    </source>
</evidence>
<dbReference type="EMBL" id="LGUG01000004">
    <property type="protein sequence ID" value="KON96360.1"/>
    <property type="molecule type" value="Genomic_DNA"/>
</dbReference>
<keyword evidence="1" id="KW-0812">Transmembrane</keyword>